<feature type="domain" description="CHAT" evidence="2">
    <location>
        <begin position="925"/>
        <end position="1255"/>
    </location>
</feature>
<dbReference type="AlphaFoldDB" id="A0A8H3IXG2"/>
<name>A0A8H3IXG2_9LECA</name>
<evidence type="ECO:0000256" key="1">
    <source>
        <dbReference type="SAM" id="MobiDB-lite"/>
    </source>
</evidence>
<dbReference type="Pfam" id="PF12770">
    <property type="entry name" value="CHAT"/>
    <property type="match status" value="1"/>
</dbReference>
<evidence type="ECO:0000313" key="4">
    <source>
        <dbReference type="Proteomes" id="UP000664534"/>
    </source>
</evidence>
<feature type="region of interest" description="Disordered" evidence="1">
    <location>
        <begin position="1084"/>
        <end position="1105"/>
    </location>
</feature>
<protein>
    <recommendedName>
        <fullName evidence="2">CHAT domain-containing protein</fullName>
    </recommendedName>
</protein>
<proteinExistence type="predicted"/>
<comment type="caution">
    <text evidence="3">The sequence shown here is derived from an EMBL/GenBank/DDBJ whole genome shotgun (WGS) entry which is preliminary data.</text>
</comment>
<accession>A0A8H3IXG2</accession>
<evidence type="ECO:0000313" key="3">
    <source>
        <dbReference type="EMBL" id="CAF9930999.1"/>
    </source>
</evidence>
<gene>
    <name evidence="3" type="ORF">IMSHALPRED_008337</name>
</gene>
<keyword evidence="4" id="KW-1185">Reference proteome</keyword>
<dbReference type="EMBL" id="CAJPDT010000059">
    <property type="protein sequence ID" value="CAF9930999.1"/>
    <property type="molecule type" value="Genomic_DNA"/>
</dbReference>
<dbReference type="Proteomes" id="UP000664534">
    <property type="component" value="Unassembled WGS sequence"/>
</dbReference>
<sequence length="1262" mass="143073">MSPASDHDVVQRLRELQLAGDFTKIKDYIASLDEESKKDRFFIISLANHYADIGHFAAAAKWLDLSKYHNLILMDDALHDEQVAVLALINAYVSMYRDHKWEEALALTNRIDEMYVHGKVPDELANASSRDIVDRIRQQSALWHVQTPENHDERQAPLSDVRIMMERWTISILSANSFVGYLGQEETFNRCNDRAIKLCAFLRTRRPRSLFLEDMLTFSLHIRNTGLAKAAQQHLEMYLDSLGDSDESVRRGIAHIKMADAKTFEAKPKSEVSLHLDQACQLLTESNHLYGLALCQFRRICLSQKETRTLRERIKDLIDLSADFAKIGAAYPWWTCVSTAIAWMELPSDRISGFSSYVTTIKNALEQVNNRYGILQLECFLLRPWIFDPANIYRVYQQLESYIERPPKGLVPDLEHLIFRSLSRCCDSLFDPSGASRWSQRLFEGKVSKLNIAERSSALEQLARYRRVELERELHLIPKTAPDQRTRSLQRLGYEIGRLEEWIEWDVQHGLLRFGQQKRSLRADFLRVMEREDPEGISTQEIDRTQDLSTADEKEVPEKEYLGFTDLVILQQQGKHKEALELAQSSLARVMEEKRWSMQMQGYANFVCACACVNVIKYCPGDAFQSETDPILDLLLRSSRKAIELEEKAGLELNVMTRSYPYLLALTWAIKLHDPTEKERLFGEAEGFLEKVYRQLETYRRRTSSSPDMRSFVRKRDVVSTGVISDVYRYAGQFYLEFGKLAITWKWMQRGKGRALLEILRRREISEGSLATALAKATLVEETTPNDARSLTQIDVSIANAKPTTMDSSPTPKADSKGNLSTLADSLATRVPRYVIIAEDFKIFTHIADQISSEAKAFLIDWFIPPSRQATTGLSTLIVSCRTWLIDKFNQRQILERDVQNWADEHLDFLKDEPKPLEYRKSALKPLRHLMIGVEEMTSEGDLLVLTPSAPLSLLPLHAIAVDGVPLNERNQIVYSSSLTLMKQCISRSRDPDFRSGRTLENAVFTAAFEEPDGEMERKEILSSVAAIAEKFASSTILGKELTVSAFRNALKSSSWIHYHGHAHYERLDGLKQSLALSKEPLGNTLSAPSSDVDSESPATQTDVANRSQDFLVPPYLTAKLSSPATDTASEYQSSTRFSAAEIFSMTIPPGAFICCIACDSGSQDVYGGNEPFGLIPALLCAGAASVLGTLWPIESETGRRFSKHFYASVETQLSEAWTSGINTINLARALSEAVGEVRQWRTDPYSWAGFVLHGAPLYRFR</sequence>
<reference evidence="3" key="1">
    <citation type="submission" date="2021-03" db="EMBL/GenBank/DDBJ databases">
        <authorList>
            <person name="Tagirdzhanova G."/>
        </authorList>
    </citation>
    <scope>NUCLEOTIDE SEQUENCE</scope>
</reference>
<dbReference type="OrthoDB" id="9991317at2759"/>
<dbReference type="InterPro" id="IPR024983">
    <property type="entry name" value="CHAT_dom"/>
</dbReference>
<evidence type="ECO:0000259" key="2">
    <source>
        <dbReference type="Pfam" id="PF12770"/>
    </source>
</evidence>
<organism evidence="3 4">
    <name type="scientific">Imshaugia aleurites</name>
    <dbReference type="NCBI Taxonomy" id="172621"/>
    <lineage>
        <taxon>Eukaryota</taxon>
        <taxon>Fungi</taxon>
        <taxon>Dikarya</taxon>
        <taxon>Ascomycota</taxon>
        <taxon>Pezizomycotina</taxon>
        <taxon>Lecanoromycetes</taxon>
        <taxon>OSLEUM clade</taxon>
        <taxon>Lecanoromycetidae</taxon>
        <taxon>Lecanorales</taxon>
        <taxon>Lecanorineae</taxon>
        <taxon>Parmeliaceae</taxon>
        <taxon>Imshaugia</taxon>
    </lineage>
</organism>